<evidence type="ECO:0000313" key="3">
    <source>
        <dbReference type="Proteomes" id="UP001497602"/>
    </source>
</evidence>
<dbReference type="EMBL" id="CAXJRC010000045">
    <property type="protein sequence ID" value="CAL2108468.1"/>
    <property type="molecule type" value="Genomic_DNA"/>
</dbReference>
<keyword evidence="1" id="KW-0732">Signal</keyword>
<organism evidence="2 3">
    <name type="scientific">Tenacibaculum vairaonense</name>
    <dbReference type="NCBI Taxonomy" id="3137860"/>
    <lineage>
        <taxon>Bacteria</taxon>
        <taxon>Pseudomonadati</taxon>
        <taxon>Bacteroidota</taxon>
        <taxon>Flavobacteriia</taxon>
        <taxon>Flavobacteriales</taxon>
        <taxon>Flavobacteriaceae</taxon>
        <taxon>Tenacibaculum</taxon>
    </lineage>
</organism>
<dbReference type="Proteomes" id="UP001497602">
    <property type="component" value="Unassembled WGS sequence"/>
</dbReference>
<evidence type="ECO:0000313" key="2">
    <source>
        <dbReference type="EMBL" id="CAL2108468.1"/>
    </source>
</evidence>
<dbReference type="RefSeq" id="WP_348740073.1">
    <property type="nucleotide sequence ID" value="NZ_CAXJRC010000045.1"/>
</dbReference>
<proteinExistence type="predicted"/>
<reference evidence="2 3" key="1">
    <citation type="submission" date="2024-05" db="EMBL/GenBank/DDBJ databases">
        <authorList>
            <person name="Duchaud E."/>
        </authorList>
    </citation>
    <scope>NUCLEOTIDE SEQUENCE [LARGE SCALE GENOMIC DNA]</scope>
    <source>
        <strain evidence="2">Ena-SAMPLE-TAB-13-05-2024-13:56:06:370-140305</strain>
    </source>
</reference>
<evidence type="ECO:0008006" key="4">
    <source>
        <dbReference type="Google" id="ProtNLM"/>
    </source>
</evidence>
<accession>A0ABP1FIR8</accession>
<evidence type="ECO:0000256" key="1">
    <source>
        <dbReference type="ARBA" id="ARBA00022729"/>
    </source>
</evidence>
<dbReference type="InterPro" id="IPR036041">
    <property type="entry name" value="Ribosome-inact_prot_sf"/>
</dbReference>
<protein>
    <recommendedName>
        <fullName evidence="4">Por secretion system C-terminal sorting domain-containing protein</fullName>
    </recommendedName>
</protein>
<dbReference type="SUPFAM" id="SSF56371">
    <property type="entry name" value="Ribosome inactivating proteins (RIP)"/>
    <property type="match status" value="1"/>
</dbReference>
<dbReference type="InterPro" id="IPR026444">
    <property type="entry name" value="Secre_tail"/>
</dbReference>
<name>A0ABP1FIR8_9FLAO</name>
<dbReference type="NCBIfam" id="TIGR04183">
    <property type="entry name" value="Por_Secre_tail"/>
    <property type="match status" value="1"/>
</dbReference>
<keyword evidence="3" id="KW-1185">Reference proteome</keyword>
<sequence length="308" mass="34652">MIKQLKLKKVLAIIILFVGGVTQAQLGTEIKIDNKHTFINTINNIRNARKVAVNNKETHMLLRYNRGFGAYTYFQMRVKDFYIIGHGQAIGKNTPNIIPYPEHEIRYPAVLPTVHGLGGIKNALLNPAPANSAHIVALVFAESVRSDAMRNYVGRSYSSASIMYAPLRPIVTNWNQISLFFKIDVFNNNFRPLKDVDYIQYYKSTGKPHDLGEALKFLGDLNSKRTSISKKVKEESFFKVFNASGENIIKTIEPNTSVKIYSITGQKIYDKQIIGNSREVLPLSIKPGAYIFNVTSKGKVESKQVVLP</sequence>
<gene>
    <name evidence="2" type="ORF">T190115A13A_80043</name>
</gene>
<comment type="caution">
    <text evidence="2">The sequence shown here is derived from an EMBL/GenBank/DDBJ whole genome shotgun (WGS) entry which is preliminary data.</text>
</comment>